<proteinExistence type="predicted"/>
<dbReference type="AlphaFoldDB" id="A0A4P9Y6M6"/>
<evidence type="ECO:0000313" key="1">
    <source>
        <dbReference type="EMBL" id="RKP14685.1"/>
    </source>
</evidence>
<accession>A0A4P9Y6M6</accession>
<evidence type="ECO:0000313" key="2">
    <source>
        <dbReference type="Proteomes" id="UP000267251"/>
    </source>
</evidence>
<protein>
    <submittedName>
        <fullName evidence="1">Uncharacterized protein</fullName>
    </submittedName>
</protein>
<reference evidence="2" key="1">
    <citation type="journal article" date="2018" name="Nat. Microbiol.">
        <title>Leveraging single-cell genomics to expand the fungal tree of life.</title>
        <authorList>
            <person name="Ahrendt S.R."/>
            <person name="Quandt C.A."/>
            <person name="Ciobanu D."/>
            <person name="Clum A."/>
            <person name="Salamov A."/>
            <person name="Andreopoulos B."/>
            <person name="Cheng J.F."/>
            <person name="Woyke T."/>
            <person name="Pelin A."/>
            <person name="Henrissat B."/>
            <person name="Reynolds N.K."/>
            <person name="Benny G.L."/>
            <person name="Smith M.E."/>
            <person name="James T.Y."/>
            <person name="Grigoriev I.V."/>
        </authorList>
    </citation>
    <scope>NUCLEOTIDE SEQUENCE [LARGE SCALE GENOMIC DNA]</scope>
</reference>
<gene>
    <name evidence="1" type="ORF">BJ684DRAFT_18927</name>
</gene>
<sequence>MAPSRPLPTFGMLVAGVKIKHQLQVYKPQLLDTLNFNIFFDEFYSLKELRKKLLSPSIPSSPRSRELSILQQDYHTMKIDWDFGTKKIQSLLRQTHQFFDEHLPDSLEIIRNPPMSLEKKSIRVYLISTADNLIYLVKALLEFSQKYPELNKAVYNDRKIKTSDMALETSIFLTDANKASRPQTVKFPPKMFSAMVDGTVSTLSQVTLRSILVMHIIRVLNDLERFQWYLNSQKANALDGKGRRHYFCARSSIESARAVQEWMEQGKPTKPVLPLREAFTVFNEGIDITSENYRSIKSKYERVFSFLSTISKKLNEELGLLSLGYLGLITEVNDLILHAKALINS</sequence>
<organism evidence="1 2">
    <name type="scientific">Piptocephalis cylindrospora</name>
    <dbReference type="NCBI Taxonomy" id="1907219"/>
    <lineage>
        <taxon>Eukaryota</taxon>
        <taxon>Fungi</taxon>
        <taxon>Fungi incertae sedis</taxon>
        <taxon>Zoopagomycota</taxon>
        <taxon>Zoopagomycotina</taxon>
        <taxon>Zoopagomycetes</taxon>
        <taxon>Zoopagales</taxon>
        <taxon>Piptocephalidaceae</taxon>
        <taxon>Piptocephalis</taxon>
    </lineage>
</organism>
<dbReference type="Proteomes" id="UP000267251">
    <property type="component" value="Unassembled WGS sequence"/>
</dbReference>
<name>A0A4P9Y6M6_9FUNG</name>
<keyword evidence="2" id="KW-1185">Reference proteome</keyword>
<dbReference type="EMBL" id="KZ987803">
    <property type="protein sequence ID" value="RKP14685.1"/>
    <property type="molecule type" value="Genomic_DNA"/>
</dbReference>